<accession>V5WJ79</accession>
<dbReference type="EMBL" id="CP006939">
    <property type="protein sequence ID" value="AHC15887.1"/>
    <property type="molecule type" value="Genomic_DNA"/>
</dbReference>
<name>V5WJ79_9SPIO</name>
<protein>
    <submittedName>
        <fullName evidence="1">Uncharacterized protein</fullName>
    </submittedName>
</protein>
<dbReference type="KEGG" id="slr:L21SP2_2535"/>
<organism evidence="1 2">
    <name type="scientific">Salinispira pacifica</name>
    <dbReference type="NCBI Taxonomy" id="1307761"/>
    <lineage>
        <taxon>Bacteria</taxon>
        <taxon>Pseudomonadati</taxon>
        <taxon>Spirochaetota</taxon>
        <taxon>Spirochaetia</taxon>
        <taxon>Spirochaetales</taxon>
        <taxon>Spirochaetaceae</taxon>
        <taxon>Salinispira</taxon>
    </lineage>
</organism>
<sequence>MCASSSFGLMFSNSLQLQQYISAVFRSPSLPVIPARAR</sequence>
<dbReference type="HOGENOM" id="CLU_3332808_0_0_12"/>
<gene>
    <name evidence="1" type="ORF">L21SP2_2535</name>
</gene>
<evidence type="ECO:0000313" key="1">
    <source>
        <dbReference type="EMBL" id="AHC15887.1"/>
    </source>
</evidence>
<proteinExistence type="predicted"/>
<dbReference type="Proteomes" id="UP000018680">
    <property type="component" value="Chromosome"/>
</dbReference>
<reference evidence="1 2" key="1">
    <citation type="journal article" date="2015" name="Stand. Genomic Sci.">
        <title>Complete genome sequence and description of Salinispira pacifica gen. nov., sp. nov., a novel spirochaete isolated form a hypersaline microbial mat.</title>
        <authorList>
            <person name="Ben Hania W."/>
            <person name="Joseph M."/>
            <person name="Schumann P."/>
            <person name="Bunk B."/>
            <person name="Fiebig A."/>
            <person name="Sproer C."/>
            <person name="Klenk H.P."/>
            <person name="Fardeau M.L."/>
            <person name="Spring S."/>
        </authorList>
    </citation>
    <scope>NUCLEOTIDE SEQUENCE [LARGE SCALE GENOMIC DNA]</scope>
    <source>
        <strain evidence="1 2">L21-RPul-D2</strain>
    </source>
</reference>
<evidence type="ECO:0000313" key="2">
    <source>
        <dbReference type="Proteomes" id="UP000018680"/>
    </source>
</evidence>
<keyword evidence="2" id="KW-1185">Reference proteome</keyword>
<dbReference type="AlphaFoldDB" id="V5WJ79"/>